<dbReference type="CDD" id="cd03263">
    <property type="entry name" value="ABC_subfamily_A"/>
    <property type="match status" value="1"/>
</dbReference>
<sequence length="1626" mass="187757">MLEKELKVIVLLLHKSWKIRYHYKVCFVLTLLLPLIYPLLFIIFKPNFFEAVFRDNESAPIFMPKEKLFDQAKQDTFWSSFGANRESQLYYTPKTNYTHRVMQKVKAILEKQFPGEGFAIEHFKSEYEVRRVVKSSSYGSKNCGVVFENVNVEKDVIPANIVYNIIPESFMYFDRSLYVMPAFISRGNEMKGFFVQLQAAIDLAHLQMLLEKQNEEFKVNLFVRQIPTPPELKKKHEVYTDQIMIFSSFVTICLITVIPVLVKRIVEEKTTRMKEYLSCCGVTSIVYWLTTLIDALIIVSIEIILLLILVSLRNFSTHVYIPDNSQHIESISFFEALNVTYSLLFLSLTLYCLQSSVFACFISVFFNNPNVAAAVTLVVWPLSYLLAVLIAQFYLRDNDVSLLLYISLAFPNSAFFWLLHVFKARHFLMFEATGFSHLFETPNSSDTLSVFKIIFMMTLSTILYALLSWYLSEVWPFQEGVRKPWHFPISKLYKKYVETNSKRNQYYGQEATSPLLVSSVSKDFSTRKRVLKGVNFELKENSLTVLLGPNGSGKSTLINIVSGLTEATHGNVLVYGKDIIEKMNEAKSFLGICPQYNTYFKYLTVKEQLEMIYTLKCVLRQRIDGLKVNEILKLLDLESDANQKAHLLSGGNLRRMTLAMAMVGPCDVLVLDEPSESLDPVAKRKVWEVLIAARETKTILVCSHHLDEVNVIADFVAILVYGELKCLDTTIALKKKFGTGYKVKIIRNVDLLTVDKINFIIKKHVPSARLEKLSNEAEEIVFNVEFEQSTHLTSLFKELEAKSYELGIKSMCLSVTTLEDAYLNLIKNEGRNEKIDDKDWNFGEQTDADQEITTETSAMKELWSKYFDICSLLFSKNLKSTLRNYSIFVILIVIPILLLLIVWFFFAITISQREFLKNNNGILSDAIYAPNAQAFIDTTDLKFRESFEKSIDSKENSVLFHDPGSSSIEEWMLKLAENDARNFYFKFLFGSTFTKLKNSNDYNLTLWYNPSGPYSLPITVNLATKSLFNRISKTKRYSVTVKNKILSEEMEAYRQKIYFPESRFSHFLIHIIFIFILSIMIPAYLLRPIYERSNGFKKLQFMTGLHPIIYWMMNYIFDLLLNTFCSTIFILVYYVIDHESFFIGSGSFFLPTFLIFFFGGMGTIPFTYAISFLFSKTTTGYITSSITIFITGLILAVLCEVILDTTSWLNYIFMVLFPFFSFSKGIVSVHKAFNYNTFCDRISNVLNLEEECLNEFLLFDSLRTCCKNICDQKREYFSLYRYSYKCHTHLNPLLFHYDEITGLDCICFLTASALIYFTILIIFEYFSEYLVAKFMQWVNYLWTEVIRSNQGTTLETIFGDDVQEERNHVREIVRNRNISLEALVVDQLTKSFRNRKIPDNLSFTVHKGECFGLLGGNGAGKTTTFRLLTSHFRPSSGNAYIGEIEINLTQNTRKFLSKIGYCPQNDALLDFLTGFETLTLFMKLRGVQISMLLTSHNMDEVEALCSRVAVLANGKLRCIGALNTLKDKFGRGFTVVLKVDKEHSTSDEYIERVKSAFSSYFGRENSNLKYENYGVMYYNLTSESMTISNAFETMERLKQEFKLEDYIISNATLENALLTFMKDEKY</sequence>
<keyword evidence="5 7" id="KW-1133">Transmembrane helix</keyword>
<dbReference type="GO" id="GO:0005524">
    <property type="term" value="F:ATP binding"/>
    <property type="evidence" value="ECO:0007669"/>
    <property type="project" value="UniProtKB-KW"/>
</dbReference>
<dbReference type="Gene3D" id="3.40.50.300">
    <property type="entry name" value="P-loop containing nucleotide triphosphate hydrolases"/>
    <property type="match status" value="3"/>
</dbReference>
<dbReference type="GO" id="GO:0140359">
    <property type="term" value="F:ABC-type transporter activity"/>
    <property type="evidence" value="ECO:0007669"/>
    <property type="project" value="InterPro"/>
</dbReference>
<evidence type="ECO:0000256" key="4">
    <source>
        <dbReference type="ARBA" id="ARBA00022840"/>
    </source>
</evidence>
<feature type="transmembrane region" description="Helical" evidence="7">
    <location>
        <begin position="1305"/>
        <end position="1326"/>
    </location>
</feature>
<feature type="domain" description="ABC transporter" evidence="8">
    <location>
        <begin position="515"/>
        <end position="746"/>
    </location>
</feature>
<feature type="transmembrane region" description="Helical" evidence="7">
    <location>
        <begin position="450"/>
        <end position="472"/>
    </location>
</feature>
<protein>
    <submittedName>
        <fullName evidence="9">ATP-binding cassette sub-family A member 1-like protein</fullName>
    </submittedName>
</protein>
<comment type="caution">
    <text evidence="9">The sequence shown here is derived from an EMBL/GenBank/DDBJ whole genome shotgun (WGS) entry which is preliminary data.</text>
</comment>
<feature type="transmembrane region" description="Helical" evidence="7">
    <location>
        <begin position="372"/>
        <end position="395"/>
    </location>
</feature>
<proteinExistence type="predicted"/>
<evidence type="ECO:0000256" key="1">
    <source>
        <dbReference type="ARBA" id="ARBA00004141"/>
    </source>
</evidence>
<dbReference type="PROSITE" id="PS00211">
    <property type="entry name" value="ABC_TRANSPORTER_1"/>
    <property type="match status" value="1"/>
</dbReference>
<dbReference type="SUPFAM" id="SSF52540">
    <property type="entry name" value="P-loop containing nucleoside triphosphate hydrolases"/>
    <property type="match status" value="2"/>
</dbReference>
<comment type="subcellular location">
    <subcellularLocation>
        <location evidence="1">Membrane</location>
        <topology evidence="1">Multi-pass membrane protein</topology>
    </subcellularLocation>
</comment>
<feature type="transmembrane region" description="Helical" evidence="7">
    <location>
        <begin position="1148"/>
        <end position="1174"/>
    </location>
</feature>
<evidence type="ECO:0000313" key="9">
    <source>
        <dbReference type="EMBL" id="RWS12052.1"/>
    </source>
</evidence>
<dbReference type="GO" id="GO:0016887">
    <property type="term" value="F:ATP hydrolysis activity"/>
    <property type="evidence" value="ECO:0007669"/>
    <property type="project" value="InterPro"/>
</dbReference>
<dbReference type="GO" id="GO:0005319">
    <property type="term" value="F:lipid transporter activity"/>
    <property type="evidence" value="ECO:0007669"/>
    <property type="project" value="TreeGrafter"/>
</dbReference>
<feature type="transmembrane region" description="Helical" evidence="7">
    <location>
        <begin position="243"/>
        <end position="265"/>
    </location>
</feature>
<dbReference type="PANTHER" id="PTHR19229">
    <property type="entry name" value="ATP-BINDING CASSETTE TRANSPORTER SUBFAMILY A ABCA"/>
    <property type="match status" value="1"/>
</dbReference>
<dbReference type="SUPFAM" id="SSF103473">
    <property type="entry name" value="MFS general substrate transporter"/>
    <property type="match status" value="1"/>
</dbReference>
<dbReference type="InterPro" id="IPR036259">
    <property type="entry name" value="MFS_trans_sf"/>
</dbReference>
<feature type="transmembrane region" description="Helical" evidence="7">
    <location>
        <begin position="21"/>
        <end position="44"/>
    </location>
</feature>
<keyword evidence="4 9" id="KW-0067">ATP-binding</keyword>
<feature type="transmembrane region" description="Helical" evidence="7">
    <location>
        <begin position="1067"/>
        <end position="1087"/>
    </location>
</feature>
<dbReference type="Pfam" id="PF00005">
    <property type="entry name" value="ABC_tran"/>
    <property type="match status" value="2"/>
</dbReference>
<keyword evidence="3" id="KW-0547">Nucleotide-binding</keyword>
<feature type="transmembrane region" description="Helical" evidence="7">
    <location>
        <begin position="1181"/>
        <end position="1203"/>
    </location>
</feature>
<feature type="transmembrane region" description="Helical" evidence="7">
    <location>
        <begin position="1108"/>
        <end position="1136"/>
    </location>
</feature>
<dbReference type="GO" id="GO:0016020">
    <property type="term" value="C:membrane"/>
    <property type="evidence" value="ECO:0007669"/>
    <property type="project" value="UniProtKB-SubCell"/>
</dbReference>
<feature type="transmembrane region" description="Helical" evidence="7">
    <location>
        <begin position="402"/>
        <end position="422"/>
    </location>
</feature>
<reference evidence="9" key="2">
    <citation type="submission" date="2018-11" db="EMBL/GenBank/DDBJ databases">
        <title>Trombidioid mite genomics.</title>
        <authorList>
            <person name="Dong X."/>
        </authorList>
    </citation>
    <scope>NUCLEOTIDE SEQUENCE</scope>
    <source>
        <strain evidence="9">UoL-WK</strain>
    </source>
</reference>
<dbReference type="EMBL" id="NCKU01001462">
    <property type="protein sequence ID" value="RWS12055.1"/>
    <property type="molecule type" value="Genomic_DNA"/>
</dbReference>
<dbReference type="STRING" id="1965070.A0A3S3PGN3"/>
<evidence type="ECO:0000256" key="7">
    <source>
        <dbReference type="SAM" id="Phobius"/>
    </source>
</evidence>
<dbReference type="OrthoDB" id="6512918at2759"/>
<evidence type="ECO:0000313" key="10">
    <source>
        <dbReference type="EMBL" id="RWS12055.1"/>
    </source>
</evidence>
<feature type="transmembrane region" description="Helical" evidence="7">
    <location>
        <begin position="343"/>
        <end position="366"/>
    </location>
</feature>
<dbReference type="Pfam" id="PF12698">
    <property type="entry name" value="ABC2_membrane_3"/>
    <property type="match status" value="2"/>
</dbReference>
<dbReference type="InterPro" id="IPR056264">
    <property type="entry name" value="R2_ABCA1-4-like"/>
</dbReference>
<organism evidence="9 11">
    <name type="scientific">Dinothrombium tinctorium</name>
    <dbReference type="NCBI Taxonomy" id="1965070"/>
    <lineage>
        <taxon>Eukaryota</taxon>
        <taxon>Metazoa</taxon>
        <taxon>Ecdysozoa</taxon>
        <taxon>Arthropoda</taxon>
        <taxon>Chelicerata</taxon>
        <taxon>Arachnida</taxon>
        <taxon>Acari</taxon>
        <taxon>Acariformes</taxon>
        <taxon>Trombidiformes</taxon>
        <taxon>Prostigmata</taxon>
        <taxon>Anystina</taxon>
        <taxon>Parasitengona</taxon>
        <taxon>Trombidioidea</taxon>
        <taxon>Trombidiidae</taxon>
        <taxon>Dinothrombium</taxon>
    </lineage>
</organism>
<evidence type="ECO:0000256" key="2">
    <source>
        <dbReference type="ARBA" id="ARBA00022692"/>
    </source>
</evidence>
<evidence type="ECO:0000259" key="8">
    <source>
        <dbReference type="PROSITE" id="PS50893"/>
    </source>
</evidence>
<dbReference type="InterPro" id="IPR003439">
    <property type="entry name" value="ABC_transporter-like_ATP-bd"/>
</dbReference>
<evidence type="ECO:0000256" key="6">
    <source>
        <dbReference type="ARBA" id="ARBA00023136"/>
    </source>
</evidence>
<dbReference type="InterPro" id="IPR026082">
    <property type="entry name" value="ABCA"/>
</dbReference>
<dbReference type="InterPro" id="IPR027417">
    <property type="entry name" value="P-loop_NTPase"/>
</dbReference>
<dbReference type="InterPro" id="IPR003593">
    <property type="entry name" value="AAA+_ATPase"/>
</dbReference>
<evidence type="ECO:0000256" key="5">
    <source>
        <dbReference type="ARBA" id="ARBA00022989"/>
    </source>
</evidence>
<dbReference type="InterPro" id="IPR017871">
    <property type="entry name" value="ABC_transporter-like_CS"/>
</dbReference>
<dbReference type="Proteomes" id="UP000285301">
    <property type="component" value="Unassembled WGS sequence"/>
</dbReference>
<name>A0A3S3PGN3_9ACAR</name>
<keyword evidence="2 7" id="KW-0812">Transmembrane</keyword>
<accession>A0A3S3PGN3</accession>
<gene>
    <name evidence="9" type="ORF">B4U79_07356</name>
    <name evidence="10" type="ORF">B4U79_08567</name>
</gene>
<dbReference type="EMBL" id="NCKU01001464">
    <property type="protein sequence ID" value="RWS12052.1"/>
    <property type="molecule type" value="Genomic_DNA"/>
</dbReference>
<feature type="transmembrane region" description="Helical" evidence="7">
    <location>
        <begin position="285"/>
        <end position="310"/>
    </location>
</feature>
<evidence type="ECO:0000256" key="3">
    <source>
        <dbReference type="ARBA" id="ARBA00022741"/>
    </source>
</evidence>
<reference evidence="9 11" key="1">
    <citation type="journal article" date="2018" name="Gigascience">
        <title>Genomes of trombidid mites reveal novel predicted allergens and laterally-transferred genes associated with secondary metabolism.</title>
        <authorList>
            <person name="Dong X."/>
            <person name="Chaisiri K."/>
            <person name="Xia D."/>
            <person name="Armstrong S.D."/>
            <person name="Fang Y."/>
            <person name="Donnelly M.J."/>
            <person name="Kadowaki T."/>
            <person name="McGarry J.W."/>
            <person name="Darby A.C."/>
            <person name="Makepeace B.L."/>
        </authorList>
    </citation>
    <scope>NUCLEOTIDE SEQUENCE [LARGE SCALE GENOMIC DNA]</scope>
    <source>
        <strain evidence="9">UoL-WK</strain>
    </source>
</reference>
<feature type="transmembrane region" description="Helical" evidence="7">
    <location>
        <begin position="885"/>
        <end position="906"/>
    </location>
</feature>
<evidence type="ECO:0000313" key="11">
    <source>
        <dbReference type="Proteomes" id="UP000285301"/>
    </source>
</evidence>
<feature type="transmembrane region" description="Helical" evidence="7">
    <location>
        <begin position="1209"/>
        <end position="1227"/>
    </location>
</feature>
<dbReference type="SMART" id="SM00382">
    <property type="entry name" value="AAA"/>
    <property type="match status" value="2"/>
</dbReference>
<keyword evidence="11" id="KW-1185">Reference proteome</keyword>
<dbReference type="Pfam" id="PF23321">
    <property type="entry name" value="R1_ABCA1"/>
    <property type="match status" value="1"/>
</dbReference>
<dbReference type="InterPro" id="IPR013525">
    <property type="entry name" value="ABC2_TM"/>
</dbReference>
<keyword evidence="6 7" id="KW-0472">Membrane</keyword>
<dbReference type="PROSITE" id="PS50893">
    <property type="entry name" value="ABC_TRANSPORTER_2"/>
    <property type="match status" value="1"/>
</dbReference>